<dbReference type="RefSeq" id="WP_317470746.1">
    <property type="nucleotide sequence ID" value="NZ_JAWLKJ010000003.1"/>
</dbReference>
<keyword evidence="3" id="KW-0540">Nuclease</keyword>
<dbReference type="CDD" id="cd00085">
    <property type="entry name" value="HNHc"/>
    <property type="match status" value="1"/>
</dbReference>
<accession>A0AAE4U6Q4</accession>
<reference evidence="3" key="1">
    <citation type="submission" date="2023-10" db="EMBL/GenBank/DDBJ databases">
        <title>Development of a sustainable strategy for remediation of hydrocarbon-contaminated territories based on the waste exchange concept.</title>
        <authorList>
            <person name="Krivoruchko A."/>
        </authorList>
    </citation>
    <scope>NUCLEOTIDE SEQUENCE</scope>
    <source>
        <strain evidence="3">IEGM 1175</strain>
    </source>
</reference>
<dbReference type="GO" id="GO:0003676">
    <property type="term" value="F:nucleic acid binding"/>
    <property type="evidence" value="ECO:0007669"/>
    <property type="project" value="InterPro"/>
</dbReference>
<dbReference type="GO" id="GO:0004519">
    <property type="term" value="F:endonuclease activity"/>
    <property type="evidence" value="ECO:0007669"/>
    <property type="project" value="UniProtKB-KW"/>
</dbReference>
<dbReference type="PANTHER" id="PTHR33877:SF2">
    <property type="entry name" value="OS07G0170200 PROTEIN"/>
    <property type="match status" value="1"/>
</dbReference>
<feature type="compositionally biased region" description="Gly residues" evidence="1">
    <location>
        <begin position="329"/>
        <end position="351"/>
    </location>
</feature>
<dbReference type="Gene3D" id="1.10.30.50">
    <property type="match status" value="1"/>
</dbReference>
<evidence type="ECO:0000259" key="2">
    <source>
        <dbReference type="Pfam" id="PF01844"/>
    </source>
</evidence>
<evidence type="ECO:0000313" key="3">
    <source>
        <dbReference type="EMBL" id="MDV6300209.1"/>
    </source>
</evidence>
<name>A0AAE4U6Q4_9ACTN</name>
<evidence type="ECO:0000313" key="4">
    <source>
        <dbReference type="Proteomes" id="UP001185873"/>
    </source>
</evidence>
<proteinExistence type="predicted"/>
<dbReference type="InterPro" id="IPR052892">
    <property type="entry name" value="NA-targeting_endonuclease"/>
</dbReference>
<dbReference type="GO" id="GO:0008270">
    <property type="term" value="F:zinc ion binding"/>
    <property type="evidence" value="ECO:0007669"/>
    <property type="project" value="InterPro"/>
</dbReference>
<feature type="compositionally biased region" description="Low complexity" evidence="1">
    <location>
        <begin position="213"/>
        <end position="231"/>
    </location>
</feature>
<dbReference type="InterPro" id="IPR003615">
    <property type="entry name" value="HNH_nuc"/>
</dbReference>
<feature type="domain" description="HNH" evidence="2">
    <location>
        <begin position="149"/>
        <end position="197"/>
    </location>
</feature>
<dbReference type="InterPro" id="IPR002711">
    <property type="entry name" value="HNH"/>
</dbReference>
<keyword evidence="3" id="KW-0378">Hydrolase</keyword>
<feature type="compositionally biased region" description="Basic residues" evidence="1">
    <location>
        <begin position="354"/>
        <end position="364"/>
    </location>
</feature>
<dbReference type="Pfam" id="PF01844">
    <property type="entry name" value="HNH"/>
    <property type="match status" value="1"/>
</dbReference>
<protein>
    <submittedName>
        <fullName evidence="3">HNH endonuclease</fullName>
    </submittedName>
</protein>
<feature type="region of interest" description="Disordered" evidence="1">
    <location>
        <begin position="194"/>
        <end position="379"/>
    </location>
</feature>
<dbReference type="EMBL" id="JAWLKJ010000003">
    <property type="protein sequence ID" value="MDV6300209.1"/>
    <property type="molecule type" value="Genomic_DNA"/>
</dbReference>
<dbReference type="AlphaFoldDB" id="A0AAE4U6Q4"/>
<organism evidence="3 4">
    <name type="scientific">Dietzia maris</name>
    <dbReference type="NCBI Taxonomy" id="37915"/>
    <lineage>
        <taxon>Bacteria</taxon>
        <taxon>Bacillati</taxon>
        <taxon>Actinomycetota</taxon>
        <taxon>Actinomycetes</taxon>
        <taxon>Mycobacteriales</taxon>
        <taxon>Dietziaceae</taxon>
        <taxon>Dietzia</taxon>
    </lineage>
</organism>
<comment type="caution">
    <text evidence="3">The sequence shown here is derived from an EMBL/GenBank/DDBJ whole genome shotgun (WGS) entry which is preliminary data.</text>
</comment>
<sequence length="428" mass="45230">MFFQIDDQLPNSQKHRDLADSVLDGDLRGPAAGFLWTMAGADCQATLSDGMVTRSQIARLLPDAGLAIELASILVGVGLWHEPGHDCPRCEQPPEKGWIFHDWWDLGYDRAEQVKTTRRKRRELKDSKLHAQVWARDCLDPSDPTVAACRYCGCELKKYDHRGAKKAHLDHVDPTKAAGPENVVLACGDCNRRKGQRTPAQAGMTLDPPPAHSAGRTPGTPAGPRPSSAGPDQTPPAAGPARRPHVTADPTGSPHRAAEPQGSPHEAAVTGTPGPVDNGPQDAQGPRVPDADRPTNPPPTRSQTHRVTHPEPEADCVPVRATRAHPGRAGSGQGVGRGVGKGQGEGQGSGKPSGSRKRRRRGRGGGRPAAAGEGVPSAGACPEVEVAGRWGSPYYGHAGPPLLVEGSDCDRHGLPEPCRKCKTESEAG</sequence>
<dbReference type="Proteomes" id="UP001185873">
    <property type="component" value="Unassembled WGS sequence"/>
</dbReference>
<gene>
    <name evidence="3" type="ORF">R3P82_13970</name>
</gene>
<evidence type="ECO:0000256" key="1">
    <source>
        <dbReference type="SAM" id="MobiDB-lite"/>
    </source>
</evidence>
<keyword evidence="3" id="KW-0255">Endonuclease</keyword>
<dbReference type="PANTHER" id="PTHR33877">
    <property type="entry name" value="SLL1193 PROTEIN"/>
    <property type="match status" value="1"/>
</dbReference>